<evidence type="ECO:0000313" key="1">
    <source>
        <dbReference type="EMBL" id="PKI49860.1"/>
    </source>
</evidence>
<evidence type="ECO:0000313" key="2">
    <source>
        <dbReference type="Proteomes" id="UP000233551"/>
    </source>
</evidence>
<comment type="caution">
    <text evidence="1">The sequence shown here is derived from an EMBL/GenBank/DDBJ whole genome shotgun (WGS) entry which is preliminary data.</text>
</comment>
<gene>
    <name evidence="1" type="ORF">CRG98_029745</name>
</gene>
<dbReference type="EMBL" id="PGOL01002184">
    <property type="protein sequence ID" value="PKI49860.1"/>
    <property type="molecule type" value="Genomic_DNA"/>
</dbReference>
<sequence length="122" mass="13836">MTVTIMRFSRISERGLLQLVCHFDSFYIDQEIPALSEGDQRQLGRKNFLLPSHMFQPVLSIVTIASFVFSQSSAAKKAIARHWPFDVQRGPEDPVATASLSLSLFLHFLHDSFKGLSFSPFF</sequence>
<dbReference type="Pfam" id="PF14009">
    <property type="entry name" value="PADRE"/>
    <property type="match status" value="1"/>
</dbReference>
<dbReference type="AlphaFoldDB" id="A0A2I0J1R3"/>
<protein>
    <submittedName>
        <fullName evidence="1">Uncharacterized protein</fullName>
    </submittedName>
</protein>
<organism evidence="1 2">
    <name type="scientific">Punica granatum</name>
    <name type="common">Pomegranate</name>
    <dbReference type="NCBI Taxonomy" id="22663"/>
    <lineage>
        <taxon>Eukaryota</taxon>
        <taxon>Viridiplantae</taxon>
        <taxon>Streptophyta</taxon>
        <taxon>Embryophyta</taxon>
        <taxon>Tracheophyta</taxon>
        <taxon>Spermatophyta</taxon>
        <taxon>Magnoliopsida</taxon>
        <taxon>eudicotyledons</taxon>
        <taxon>Gunneridae</taxon>
        <taxon>Pentapetalae</taxon>
        <taxon>rosids</taxon>
        <taxon>malvids</taxon>
        <taxon>Myrtales</taxon>
        <taxon>Lythraceae</taxon>
        <taxon>Punica</taxon>
    </lineage>
</organism>
<reference evidence="1 2" key="1">
    <citation type="submission" date="2017-11" db="EMBL/GenBank/DDBJ databases">
        <title>De-novo sequencing of pomegranate (Punica granatum L.) genome.</title>
        <authorList>
            <person name="Akparov Z."/>
            <person name="Amiraslanov A."/>
            <person name="Hajiyeva S."/>
            <person name="Abbasov M."/>
            <person name="Kaur K."/>
            <person name="Hamwieh A."/>
            <person name="Solovyev V."/>
            <person name="Salamov A."/>
            <person name="Braich B."/>
            <person name="Kosarev P."/>
            <person name="Mahmoud A."/>
            <person name="Hajiyev E."/>
            <person name="Babayeva S."/>
            <person name="Izzatullayeva V."/>
            <person name="Mammadov A."/>
            <person name="Mammadov A."/>
            <person name="Sharifova S."/>
            <person name="Ojaghi J."/>
            <person name="Eynullazada K."/>
            <person name="Bayramov B."/>
            <person name="Abdulazimova A."/>
            <person name="Shahmuradov I."/>
        </authorList>
    </citation>
    <scope>NUCLEOTIDE SEQUENCE [LARGE SCALE GENOMIC DNA]</scope>
    <source>
        <strain evidence="2">cv. AG2017</strain>
        <tissue evidence="1">Leaf</tissue>
    </source>
</reference>
<dbReference type="InterPro" id="IPR025322">
    <property type="entry name" value="PADRE_dom"/>
</dbReference>
<proteinExistence type="predicted"/>
<keyword evidence="2" id="KW-1185">Reference proteome</keyword>
<dbReference type="Proteomes" id="UP000233551">
    <property type="component" value="Unassembled WGS sequence"/>
</dbReference>
<name>A0A2I0J1R3_PUNGR</name>
<dbReference type="STRING" id="22663.A0A2I0J1R3"/>
<accession>A0A2I0J1R3</accession>